<dbReference type="EMBL" id="JALLAZ020001755">
    <property type="protein sequence ID" value="KAL3765276.1"/>
    <property type="molecule type" value="Genomic_DNA"/>
</dbReference>
<keyword evidence="2" id="KW-0812">Transmembrane</keyword>
<feature type="compositionally biased region" description="Low complexity" evidence="1">
    <location>
        <begin position="16"/>
        <end position="86"/>
    </location>
</feature>
<keyword evidence="4" id="KW-1185">Reference proteome</keyword>
<evidence type="ECO:0000256" key="1">
    <source>
        <dbReference type="SAM" id="MobiDB-lite"/>
    </source>
</evidence>
<protein>
    <submittedName>
        <fullName evidence="3">Uncharacterized protein</fullName>
    </submittedName>
</protein>
<accession>A0ABD3MTI8</accession>
<organism evidence="3 4">
    <name type="scientific">Stephanodiscus triporus</name>
    <dbReference type="NCBI Taxonomy" id="2934178"/>
    <lineage>
        <taxon>Eukaryota</taxon>
        <taxon>Sar</taxon>
        <taxon>Stramenopiles</taxon>
        <taxon>Ochrophyta</taxon>
        <taxon>Bacillariophyta</taxon>
        <taxon>Coscinodiscophyceae</taxon>
        <taxon>Thalassiosirophycidae</taxon>
        <taxon>Stephanodiscales</taxon>
        <taxon>Stephanodiscaceae</taxon>
        <taxon>Stephanodiscus</taxon>
    </lineage>
</organism>
<name>A0ABD3MTI8_9STRA</name>
<evidence type="ECO:0000256" key="2">
    <source>
        <dbReference type="SAM" id="Phobius"/>
    </source>
</evidence>
<keyword evidence="2" id="KW-1133">Transmembrane helix</keyword>
<reference evidence="3 4" key="1">
    <citation type="submission" date="2024-10" db="EMBL/GenBank/DDBJ databases">
        <title>Updated reference genomes for cyclostephanoid diatoms.</title>
        <authorList>
            <person name="Roberts W.R."/>
            <person name="Alverson A.J."/>
        </authorList>
    </citation>
    <scope>NUCLEOTIDE SEQUENCE [LARGE SCALE GENOMIC DNA]</scope>
    <source>
        <strain evidence="3 4">AJA276-08</strain>
    </source>
</reference>
<feature type="compositionally biased region" description="Gly residues" evidence="1">
    <location>
        <begin position="87"/>
        <end position="100"/>
    </location>
</feature>
<proteinExistence type="predicted"/>
<gene>
    <name evidence="3" type="ORF">ACHAW5_000277</name>
</gene>
<comment type="caution">
    <text evidence="3">The sequence shown here is derived from an EMBL/GenBank/DDBJ whole genome shotgun (WGS) entry which is preliminary data.</text>
</comment>
<sequence length="986" mass="104186">MRPFNLDLHSYDNGASSSSSSSSSSSTTITALGRTDGATTTTTTKDAAPPPTAAVDPAATTGGAGPPRMGRGRRPSSSSSARMTTMGVGGGGGGGRGGVGHVPIVVVPSSSSSPPPRCSTVPAVLASFTLRRRLLLSTFVVPIFALLAIPPSVAFVARASTCLALGGCGCGGGGGRGGGGGGRWGLVVELATVAWLALSSATSCAVAYRAISRHAPDDVARDRAMSRMSISMPFWSTLGSIAMSRATIEAFGRACAYLFVVTDDGESAGGGVGGGWDDRRGMKPSSALLATAASSCHRAISVRLGRNFTSGSRFLDMIADWLDGLSAPSTPSSSATTTAGNNDIANDSGKKTAIGLGGVRRYAPAYRMKSTPLATVVYGPDGNDAVNNMTAAVQPNSFGSSENSRYSRPGLSSILVQVGVNAVGGHIFARAFVLPHLGRIVRSDKIIVLSCLLVPIFELFSGINEAELNYRHYNSILGGSLRDVRGSRRLFRSWPVLVALFGEMIHRVRLSVLGATMLAPLLAAATVSLWSRLGPLDVSNSVSVPPFPSYWTTVQSLLVSYVAAAVLLSIMAIQDVLTRWAVCAPGMDPDVLMFQARSLTSRDGDAFLAEDLIIQSVLMGDGCTVDAVINPPGTKSQTSAMMPRSIKNHQEDEILRNEMATASFSDWIERSSTVASGKLSDDILRMCILESLGGGGSASPAQGPFYFGHSRHAAAIRKRLDLSAATSSPGRQPIAVPIVRALCAFAGGVGDAMSRFYRQIDEDGRPLRKEDNQAELWKLPPGSLHAAEYSIIAAARVVVMNSVLFDKNGRAVVNSSKRHDWLSLLLPCVLQSAYKLNCGINKYAEATARMCGLDLSTYDKTGKEDGLACYIVAECSDLCPVISACKDSAKMAMKTLIASGDRSFEDLLLRRKWKDSPSEMLEPRVINEHLKDLIFQILKNGTGRVTRDKVITPSIIFPFFLGWSPRNNLCSSINMSAFRAGIHVFS</sequence>
<feature type="transmembrane region" description="Helical" evidence="2">
    <location>
        <begin position="134"/>
        <end position="157"/>
    </location>
</feature>
<evidence type="ECO:0000313" key="4">
    <source>
        <dbReference type="Proteomes" id="UP001530315"/>
    </source>
</evidence>
<evidence type="ECO:0000313" key="3">
    <source>
        <dbReference type="EMBL" id="KAL3765276.1"/>
    </source>
</evidence>
<dbReference type="AlphaFoldDB" id="A0ABD3MTI8"/>
<dbReference type="Proteomes" id="UP001530315">
    <property type="component" value="Unassembled WGS sequence"/>
</dbReference>
<feature type="region of interest" description="Disordered" evidence="1">
    <location>
        <begin position="1"/>
        <end position="102"/>
    </location>
</feature>
<keyword evidence="2" id="KW-0472">Membrane</keyword>